<evidence type="ECO:0000313" key="3">
    <source>
        <dbReference type="Proteomes" id="UP001549076"/>
    </source>
</evidence>
<sequence>MGRRRLMLLWRLSGKQYARALDGGYGLHFEGRWNSVGHAVTYCATSPALCVLEKLVHVEGPALLPELVMVTYMFPDTVAVEDVELADLSPDWRRHEGWSQERGGKWHEERAAPLLRVPSAIVPVIDSPDRNVLINHTHPAMPAIRIVREQPFSLDLRLF</sequence>
<dbReference type="EMBL" id="JBEPML010000010">
    <property type="protein sequence ID" value="MET3792892.1"/>
    <property type="molecule type" value="Genomic_DNA"/>
</dbReference>
<dbReference type="InterPro" id="IPR014914">
    <property type="entry name" value="RES_dom"/>
</dbReference>
<keyword evidence="3" id="KW-1185">Reference proteome</keyword>
<protein>
    <submittedName>
        <fullName evidence="2">RES domain-containing protein</fullName>
    </submittedName>
</protein>
<dbReference type="SMART" id="SM00953">
    <property type="entry name" value="RES"/>
    <property type="match status" value="1"/>
</dbReference>
<reference evidence="2 3" key="1">
    <citation type="submission" date="2024-06" db="EMBL/GenBank/DDBJ databases">
        <title>Genomic Encyclopedia of Type Strains, Phase IV (KMG-IV): sequencing the most valuable type-strain genomes for metagenomic binning, comparative biology and taxonomic classification.</title>
        <authorList>
            <person name="Goeker M."/>
        </authorList>
    </citation>
    <scope>NUCLEOTIDE SEQUENCE [LARGE SCALE GENOMIC DNA]</scope>
    <source>
        <strain evidence="2 3">DSM 27865</strain>
    </source>
</reference>
<name>A0ABV2N4F0_9HYPH</name>
<feature type="domain" description="RES" evidence="1">
    <location>
        <begin position="20"/>
        <end position="148"/>
    </location>
</feature>
<dbReference type="Proteomes" id="UP001549076">
    <property type="component" value="Unassembled WGS sequence"/>
</dbReference>
<dbReference type="RefSeq" id="WP_354196312.1">
    <property type="nucleotide sequence ID" value="NZ_JBEPML010000010.1"/>
</dbReference>
<organism evidence="2 3">
    <name type="scientific">Aquamicrobium terrae</name>
    <dbReference type="NCBI Taxonomy" id="1324945"/>
    <lineage>
        <taxon>Bacteria</taxon>
        <taxon>Pseudomonadati</taxon>
        <taxon>Pseudomonadota</taxon>
        <taxon>Alphaproteobacteria</taxon>
        <taxon>Hyphomicrobiales</taxon>
        <taxon>Phyllobacteriaceae</taxon>
        <taxon>Aquamicrobium</taxon>
    </lineage>
</organism>
<accession>A0ABV2N4F0</accession>
<evidence type="ECO:0000313" key="2">
    <source>
        <dbReference type="EMBL" id="MET3792892.1"/>
    </source>
</evidence>
<gene>
    <name evidence="2" type="ORF">ABID37_003115</name>
</gene>
<comment type="caution">
    <text evidence="2">The sequence shown here is derived from an EMBL/GenBank/DDBJ whole genome shotgun (WGS) entry which is preliminary data.</text>
</comment>
<evidence type="ECO:0000259" key="1">
    <source>
        <dbReference type="SMART" id="SM00953"/>
    </source>
</evidence>
<dbReference type="Pfam" id="PF08808">
    <property type="entry name" value="RES"/>
    <property type="match status" value="1"/>
</dbReference>
<proteinExistence type="predicted"/>